<sequence length="791" mass="86853">MSHPCGGSSQGITSSLIVKGTFTCATVEAQQSFKSQLCLGWNNGIAKHLEGPTGKPQLDNFSEAHWQLRFTAKGPEFDFWEVDSARVLFGPDVAISLYKFEGCCGKDISEELQSVEGAGVDQVADALGLDLQAPESIPGQLAETSQACSSRAAPLPLANGPVSDSKKPDVCPMPENLPAHLTDLFKMIRVHYELQIPPSKKDIAGVLGQYSSLKKKHGGHPDLEKMAGCLELACCATAAEDLLKAQVLVARIMAYKKPENLEQGVKWLPSIQAFLKDDAKSIQPIEEKFLTVIVKMGEVQPVIRSRQILAIDPSSQVWLDLAGSGWMCLDFVRLAGSGRIWLDLAGSDLIQYGCFLTVLGLENGTALSDDAKKAVEWICKAKSSVGKLVAKHVKNLQDLQKQLAEESVDEVKEATRAEVLSMLSHISEKEKKDLFSVVPALVAKARMCEPHDLELAGKLASAEDFFLDFLDTELTAAMDSLKHEDAEAAPLCLVTDWGWTRESTRKLQGQYKSATAFVQIYRKVNRKDGPDLAQFCGLSQLLSTLPMPFQEEKRMVEEWAAQLESRYESLQEKTLHGVFQKCKEVDSSIDLILKVAQGEEPMNIRCDSEDGVSTFKVFASLDIDRSGTQKLPTMGVCSWCDVNNELMSPGHCQGGQLGTILLQKMGCLEKEMHNNLHKQCMKAYEEFADVTRKAKEEVVKWLKTEDPTFAELRINLKELGPKLEMMAKFHSEMAKLTEGLPKEYVALTTKGASESLSIMAGVLCAASWQEILGMPEGKAQFDAASAALTSH</sequence>
<dbReference type="Proteomes" id="UP001152797">
    <property type="component" value="Unassembled WGS sequence"/>
</dbReference>
<evidence type="ECO:0000313" key="1">
    <source>
        <dbReference type="EMBL" id="CAI3978610.1"/>
    </source>
</evidence>
<comment type="caution">
    <text evidence="1">The sequence shown here is derived from an EMBL/GenBank/DDBJ whole genome shotgun (WGS) entry which is preliminary data.</text>
</comment>
<name>A0A9P1BTX2_9DINO</name>
<evidence type="ECO:0000313" key="2">
    <source>
        <dbReference type="EMBL" id="CAL1131985.1"/>
    </source>
</evidence>
<dbReference type="EMBL" id="CAMXCT030000424">
    <property type="protein sequence ID" value="CAL4765922.1"/>
    <property type="molecule type" value="Genomic_DNA"/>
</dbReference>
<dbReference type="EMBL" id="CAMXCT020000424">
    <property type="protein sequence ID" value="CAL1131985.1"/>
    <property type="molecule type" value="Genomic_DNA"/>
</dbReference>
<gene>
    <name evidence="1" type="ORF">C1SCF055_LOCUS6647</name>
</gene>
<reference evidence="1" key="1">
    <citation type="submission" date="2022-10" db="EMBL/GenBank/DDBJ databases">
        <authorList>
            <person name="Chen Y."/>
            <person name="Dougan E. K."/>
            <person name="Chan C."/>
            <person name="Rhodes N."/>
            <person name="Thang M."/>
        </authorList>
    </citation>
    <scope>NUCLEOTIDE SEQUENCE</scope>
</reference>
<organism evidence="1">
    <name type="scientific">Cladocopium goreaui</name>
    <dbReference type="NCBI Taxonomy" id="2562237"/>
    <lineage>
        <taxon>Eukaryota</taxon>
        <taxon>Sar</taxon>
        <taxon>Alveolata</taxon>
        <taxon>Dinophyceae</taxon>
        <taxon>Suessiales</taxon>
        <taxon>Symbiodiniaceae</taxon>
        <taxon>Cladocopium</taxon>
    </lineage>
</organism>
<proteinExistence type="predicted"/>
<reference evidence="2" key="2">
    <citation type="submission" date="2024-04" db="EMBL/GenBank/DDBJ databases">
        <authorList>
            <person name="Chen Y."/>
            <person name="Shah S."/>
            <person name="Dougan E. K."/>
            <person name="Thang M."/>
            <person name="Chan C."/>
        </authorList>
    </citation>
    <scope>NUCLEOTIDE SEQUENCE [LARGE SCALE GENOMIC DNA]</scope>
</reference>
<feature type="non-terminal residue" evidence="1">
    <location>
        <position position="1"/>
    </location>
</feature>
<dbReference type="AlphaFoldDB" id="A0A9P1BTX2"/>
<protein>
    <submittedName>
        <fullName evidence="1">Uncharacterized protein</fullName>
    </submittedName>
</protein>
<evidence type="ECO:0000313" key="3">
    <source>
        <dbReference type="Proteomes" id="UP001152797"/>
    </source>
</evidence>
<accession>A0A9P1BTX2</accession>
<dbReference type="EMBL" id="CAMXCT010000424">
    <property type="protein sequence ID" value="CAI3978610.1"/>
    <property type="molecule type" value="Genomic_DNA"/>
</dbReference>
<keyword evidence="3" id="KW-1185">Reference proteome</keyword>